<dbReference type="Proteomes" id="UP000253606">
    <property type="component" value="Chromosome"/>
</dbReference>
<reference evidence="1 2" key="1">
    <citation type="journal article" date="2018" name="Front. Microbiol.">
        <title>Hydrolytic Capabilities as a Key to Environmental Success: Chitinolytic and Cellulolytic Acidobacteria From Acidic Sub-arctic Soils and Boreal Peatlands.</title>
        <authorList>
            <person name="Belova S.E."/>
            <person name="Ravin N.V."/>
            <person name="Pankratov T.A."/>
            <person name="Rakitin A.L."/>
            <person name="Ivanova A.A."/>
            <person name="Beletsky A.V."/>
            <person name="Mardanov A.V."/>
            <person name="Sinninghe Damste J.S."/>
            <person name="Dedysh S.N."/>
        </authorList>
    </citation>
    <scope>NUCLEOTIDE SEQUENCE [LARGE SCALE GENOMIC DNA]</scope>
    <source>
        <strain evidence="1 2">SBC82</strain>
    </source>
</reference>
<dbReference type="AlphaFoldDB" id="A0A2Z5FZW2"/>
<sequence>MAKPNFARAPFKIGDVDLVNPRLLGKVDLSPASLLAELPNSVANLDANIGVHSSSIDLVEALYLVDALSRSKRAAGHAAGASLEDRIVRWR</sequence>
<gene>
    <name evidence="1" type="ORF">ACPOL_3113</name>
</gene>
<keyword evidence="2" id="KW-1185">Reference proteome</keyword>
<protein>
    <submittedName>
        <fullName evidence="1">Uncharacterized protein</fullName>
    </submittedName>
</protein>
<evidence type="ECO:0000313" key="2">
    <source>
        <dbReference type="Proteomes" id="UP000253606"/>
    </source>
</evidence>
<organism evidence="1 2">
    <name type="scientific">Acidisarcina polymorpha</name>
    <dbReference type="NCBI Taxonomy" id="2211140"/>
    <lineage>
        <taxon>Bacteria</taxon>
        <taxon>Pseudomonadati</taxon>
        <taxon>Acidobacteriota</taxon>
        <taxon>Terriglobia</taxon>
        <taxon>Terriglobales</taxon>
        <taxon>Acidobacteriaceae</taxon>
        <taxon>Acidisarcina</taxon>
    </lineage>
</organism>
<dbReference type="KEGG" id="abas:ACPOL_3113"/>
<name>A0A2Z5FZW2_9BACT</name>
<evidence type="ECO:0000313" key="1">
    <source>
        <dbReference type="EMBL" id="AXC12408.1"/>
    </source>
</evidence>
<dbReference type="EMBL" id="CP030840">
    <property type="protein sequence ID" value="AXC12408.1"/>
    <property type="molecule type" value="Genomic_DNA"/>
</dbReference>
<accession>A0A2Z5FZW2</accession>
<proteinExistence type="predicted"/>